<keyword evidence="1" id="KW-0732">Signal</keyword>
<evidence type="ECO:0000256" key="1">
    <source>
        <dbReference type="SAM" id="SignalP"/>
    </source>
</evidence>
<dbReference type="SUPFAM" id="SSF50952">
    <property type="entry name" value="Soluble quinoprotein glucose dehydrogenase"/>
    <property type="match status" value="1"/>
</dbReference>
<dbReference type="RefSeq" id="WP_013077632.1">
    <property type="nucleotide sequence ID" value="NZ_CP027850.1"/>
</dbReference>
<name>A0ABN5IQE3_9CAUL</name>
<dbReference type="Proteomes" id="UP000240527">
    <property type="component" value="Chromosome"/>
</dbReference>
<organism evidence="3 4">
    <name type="scientific">Caulobacter segnis</name>
    <dbReference type="NCBI Taxonomy" id="88688"/>
    <lineage>
        <taxon>Bacteria</taxon>
        <taxon>Pseudomonadati</taxon>
        <taxon>Pseudomonadota</taxon>
        <taxon>Alphaproteobacteria</taxon>
        <taxon>Caulobacterales</taxon>
        <taxon>Caulobacteraceae</taxon>
        <taxon>Caulobacter</taxon>
    </lineage>
</organism>
<dbReference type="PANTHER" id="PTHR37957:SF1">
    <property type="entry name" value="PHYTASE-LIKE DOMAIN-CONTAINING PROTEIN"/>
    <property type="match status" value="1"/>
</dbReference>
<proteinExistence type="predicted"/>
<dbReference type="InterPro" id="IPR011041">
    <property type="entry name" value="Quinoprot_gluc/sorb_DH_b-prop"/>
</dbReference>
<dbReference type="PANTHER" id="PTHR37957">
    <property type="entry name" value="BLR7070 PROTEIN"/>
    <property type="match status" value="1"/>
</dbReference>
<feature type="domain" description="Phytase-like" evidence="2">
    <location>
        <begin position="43"/>
        <end position="348"/>
    </location>
</feature>
<dbReference type="Pfam" id="PF13449">
    <property type="entry name" value="Phytase-like"/>
    <property type="match status" value="1"/>
</dbReference>
<gene>
    <name evidence="3" type="ORF">B7G68_02300</name>
</gene>
<evidence type="ECO:0000259" key="2">
    <source>
        <dbReference type="Pfam" id="PF13449"/>
    </source>
</evidence>
<feature type="chain" id="PRO_5046176455" evidence="1">
    <location>
        <begin position="21"/>
        <end position="363"/>
    </location>
</feature>
<feature type="signal peptide" evidence="1">
    <location>
        <begin position="1"/>
        <end position="20"/>
    </location>
</feature>
<sequence length="363" mass="39026">MKTRLLPLLLALLAGAPAEAAPRVSLLKACATPKGIVFQGGGYGGISGIDHDPRSGLWAFISDDKSERGPSHAFLGRLDVRPGAPCGPMLQTMIPLRREDGVTFPDRKAGTEAADGEAIRFDPKSEDLLWATEGDFEHGDPPAIRRMGRDGRPTARLVAPDGLRFEPGGRTGARKNATFEGMSWSADGQSLWVSMEGPLVQDGPIPSVAEGGLVRLSRLDGSGRLLAQYAYRIDPVQAGSPVGVGDNGVSEILVLDAQRLLVLERSGIKGGDGRYAYHVRLYLADLSRAEDVSRRPSLAEGPVRAVHKRLLLNFDRLGIRIDNLEAMAWGPRQKDGARTLVLASDDNHDASQINQILVLSVRP</sequence>
<reference evidence="3 4" key="1">
    <citation type="journal article" date="2015" name="Biotechnol. Bioeng.">
        <title>Genome sequence and phenotypic characterization of Caulobacter segnis.</title>
        <authorList>
            <person name="Patel S."/>
            <person name="Fletcher B."/>
            <person name="Scott D.C."/>
            <person name="Ely B."/>
        </authorList>
    </citation>
    <scope>NUCLEOTIDE SEQUENCE [LARGE SCALE GENOMIC DNA]</scope>
    <source>
        <strain evidence="3 4">TK0059</strain>
    </source>
</reference>
<dbReference type="InterPro" id="IPR027372">
    <property type="entry name" value="Phytase-like_dom"/>
</dbReference>
<keyword evidence="4" id="KW-1185">Reference proteome</keyword>
<protein>
    <submittedName>
        <fullName evidence="3">Esterase-like activity of phytase family protein</fullName>
    </submittedName>
</protein>
<dbReference type="EMBL" id="CP027850">
    <property type="protein sequence ID" value="AVQ00795.1"/>
    <property type="molecule type" value="Genomic_DNA"/>
</dbReference>
<evidence type="ECO:0000313" key="4">
    <source>
        <dbReference type="Proteomes" id="UP000240527"/>
    </source>
</evidence>
<accession>A0ABN5IQE3</accession>
<evidence type="ECO:0000313" key="3">
    <source>
        <dbReference type="EMBL" id="AVQ00795.1"/>
    </source>
</evidence>